<proteinExistence type="predicted"/>
<dbReference type="AlphaFoldDB" id="A0A8J4D6D5"/>
<protein>
    <submittedName>
        <fullName evidence="1">Uncharacterized protein</fullName>
    </submittedName>
</protein>
<evidence type="ECO:0000313" key="2">
    <source>
        <dbReference type="EMBL" id="GIL97712.1"/>
    </source>
</evidence>
<dbReference type="EMBL" id="BNCQ01000004">
    <property type="protein sequence ID" value="GIL97712.1"/>
    <property type="molecule type" value="Genomic_DNA"/>
</dbReference>
<dbReference type="EMBL" id="BNCP01000114">
    <property type="protein sequence ID" value="GIL93536.1"/>
    <property type="molecule type" value="Genomic_DNA"/>
</dbReference>
<dbReference type="Proteomes" id="UP000722791">
    <property type="component" value="Unassembled WGS sequence"/>
</dbReference>
<evidence type="ECO:0000313" key="1">
    <source>
        <dbReference type="EMBL" id="GIL93536.1"/>
    </source>
</evidence>
<name>A0A8J4D6D5_9CHLO</name>
<gene>
    <name evidence="1" type="ORF">Vretifemale_20939</name>
    <name evidence="2" type="ORF">Vretimale_3287</name>
</gene>
<accession>A0A8J4D6D5</accession>
<sequence>MATCVFLPTYSQRKAAALLVGMWQVCRFELGTVLLNGVDVAGASVPLPGQAYAVDIWYEFPALHPEGSAECSEPTLSVLLLSTESGSGGNWVRFIQVVLRTMKVLVDTGASDDFISSAEVNALGLSPQSSEWSQLPSRMGVSNPYWAGSPFTCV</sequence>
<evidence type="ECO:0000313" key="3">
    <source>
        <dbReference type="Proteomes" id="UP000747110"/>
    </source>
</evidence>
<keyword evidence="3" id="KW-1185">Reference proteome</keyword>
<comment type="caution">
    <text evidence="1">The sequence shown here is derived from an EMBL/GenBank/DDBJ whole genome shotgun (WGS) entry which is preliminary data.</text>
</comment>
<reference evidence="1" key="1">
    <citation type="journal article" date="2021" name="Proc. Natl. Acad. Sci. U.S.A.">
        <title>Three genomes in the algal genus Volvox reveal the fate of a haploid sex-determining region after a transition to homothallism.</title>
        <authorList>
            <person name="Yamamoto K."/>
            <person name="Hamaji T."/>
            <person name="Kawai-Toyooka H."/>
            <person name="Matsuzaki R."/>
            <person name="Takahashi F."/>
            <person name="Nishimura Y."/>
            <person name="Kawachi M."/>
            <person name="Noguchi H."/>
            <person name="Minakuchi Y."/>
            <person name="Umen J.G."/>
            <person name="Toyoda A."/>
            <person name="Nozaki H."/>
        </authorList>
    </citation>
    <scope>NUCLEOTIDE SEQUENCE</scope>
    <source>
        <strain evidence="2">NIES-3785</strain>
        <strain evidence="1">NIES-3786</strain>
    </source>
</reference>
<dbReference type="Proteomes" id="UP000747110">
    <property type="component" value="Unassembled WGS sequence"/>
</dbReference>
<organism evidence="1 3">
    <name type="scientific">Volvox reticuliferus</name>
    <dbReference type="NCBI Taxonomy" id="1737510"/>
    <lineage>
        <taxon>Eukaryota</taxon>
        <taxon>Viridiplantae</taxon>
        <taxon>Chlorophyta</taxon>
        <taxon>core chlorophytes</taxon>
        <taxon>Chlorophyceae</taxon>
        <taxon>CS clade</taxon>
        <taxon>Chlamydomonadales</taxon>
        <taxon>Volvocaceae</taxon>
        <taxon>Volvox</taxon>
    </lineage>
</organism>